<gene>
    <name evidence="1" type="ORF">TPC1_10170</name>
</gene>
<organism evidence="1">
    <name type="scientific">Trepomonas sp. PC1</name>
    <dbReference type="NCBI Taxonomy" id="1076344"/>
    <lineage>
        <taxon>Eukaryota</taxon>
        <taxon>Metamonada</taxon>
        <taxon>Diplomonadida</taxon>
        <taxon>Hexamitidae</taxon>
        <taxon>Hexamitinae</taxon>
        <taxon>Trepomonas</taxon>
    </lineage>
</organism>
<feature type="non-terminal residue" evidence="1">
    <location>
        <position position="1"/>
    </location>
</feature>
<dbReference type="EMBL" id="GDID01000124">
    <property type="protein sequence ID" value="JAP96482.1"/>
    <property type="molecule type" value="Transcribed_RNA"/>
</dbReference>
<evidence type="ECO:0000313" key="1">
    <source>
        <dbReference type="EMBL" id="JAP96482.1"/>
    </source>
</evidence>
<proteinExistence type="predicted"/>
<dbReference type="AlphaFoldDB" id="A0A146KIJ6"/>
<dbReference type="PANTHER" id="PTHR45661">
    <property type="entry name" value="SURFACE ANTIGEN"/>
    <property type="match status" value="1"/>
</dbReference>
<name>A0A146KIJ6_9EUKA</name>
<dbReference type="InterPro" id="IPR026906">
    <property type="entry name" value="LRR_5"/>
</dbReference>
<reference evidence="1" key="1">
    <citation type="submission" date="2015-07" db="EMBL/GenBank/DDBJ databases">
        <title>Adaptation to a free-living lifestyle via gene acquisitions in the diplomonad Trepomonas sp. PC1.</title>
        <authorList>
            <person name="Xu F."/>
            <person name="Jerlstrom-Hultqvist J."/>
            <person name="Kolisko M."/>
            <person name="Simpson A.G.B."/>
            <person name="Roger A.J."/>
            <person name="Svard S.G."/>
            <person name="Andersson J.O."/>
        </authorList>
    </citation>
    <scope>NUCLEOTIDE SEQUENCE</scope>
    <source>
        <strain evidence="1">PC1</strain>
    </source>
</reference>
<protein>
    <submittedName>
        <fullName evidence="1">Leucine rich repeats-containing protein</fullName>
    </submittedName>
</protein>
<accession>A0A146KIJ6</accession>
<dbReference type="SUPFAM" id="SSF52058">
    <property type="entry name" value="L domain-like"/>
    <property type="match status" value="1"/>
</dbReference>
<dbReference type="InterPro" id="IPR032675">
    <property type="entry name" value="LRR_dom_sf"/>
</dbReference>
<dbReference type="PANTHER" id="PTHR45661:SF3">
    <property type="entry name" value="IG-LIKE DOMAIN-CONTAINING PROTEIN"/>
    <property type="match status" value="1"/>
</dbReference>
<dbReference type="InterPro" id="IPR053139">
    <property type="entry name" value="Surface_bspA-like"/>
</dbReference>
<dbReference type="Pfam" id="PF13306">
    <property type="entry name" value="LRR_5"/>
    <property type="match status" value="1"/>
</dbReference>
<sequence length="261" mass="29909">LDIPQNLNEQIQISADSSWQVKQNRKICTDPYEPAETYFDLISENRMLVDKLIRLGRAEKQQLLSQLTNNNLKGVILTREKIIKQSAFVRSYNLNFFIGPNVEEVESSGFSECYFLRSFYSKQLKIIGNNSFQYCNSLSMIDLSNVEVLGQFSFADCYSLVNVRLPKIKKIPKYCFSNAKGLKQIIGENIEALEVYACQSINIVSNKLQATEKYTVGKEIKFQEILGNEFRERSIFIGLVRKAQGKMSLALTCQKTYEAIK</sequence>
<dbReference type="Gene3D" id="3.80.10.10">
    <property type="entry name" value="Ribonuclease Inhibitor"/>
    <property type="match status" value="1"/>
</dbReference>